<dbReference type="EMBL" id="JABCKI010005863">
    <property type="protein sequence ID" value="KAG5637071.1"/>
    <property type="molecule type" value="Genomic_DNA"/>
</dbReference>
<comment type="caution">
    <text evidence="2">The sequence shown here is derived from an EMBL/GenBank/DDBJ whole genome shotgun (WGS) entry which is preliminary data.</text>
</comment>
<sequence length="513" mass="54929">MPHVADLRAYSGYFYASDPVFHDADFLTKIWYAGAYTVQTNTVPLNTGRKVPFSPAGTWANNANLGVAGPIIVDGAKRDRAVWPGDMGIAVPAQFVSTNDLLPTRNALSTMFAAINPTTGALPESGPPLSQQGSDTYHAWTLIGTHNYYLYSGDTSWLQQVWANYTKAVTFLERKVDKTGLINITGLRDWARLGGGGYNAEGNALLYKVLTTAADLAKYLNNTALSSAWAQNATTLKANFNGAFWLESAGLYRDNQTTTLCPQDANSFAVLYNLTTSDTQANRISEGLQKNWNALGPVAPELPDTIIPFIGGFELQAHFESGNDARALDLLRRTWGYMLYTNLSVQSTLLEGFTANGSIGYRSYRGYNYDAAYTSHAHGWSAGPTPALTFYVLGLSITTVQGKTWSLSPHVNGGLPSAEGGFETPLGWYGVAWSLPNGVSGTLTVKVTTPTTSSGLFKVPKGVGGILTIDGVAAGTVKAGDAIPLARLRLVIVMPKEEFLPSHPSAPTGISDG</sequence>
<protein>
    <recommendedName>
        <fullName evidence="1">Alpha-L-rhamnosidase six-hairpin glycosidase domain-containing protein</fullName>
    </recommendedName>
</protein>
<evidence type="ECO:0000313" key="3">
    <source>
        <dbReference type="Proteomes" id="UP000717328"/>
    </source>
</evidence>
<dbReference type="Pfam" id="PF17389">
    <property type="entry name" value="Bac_rhamnosid6H"/>
    <property type="match status" value="1"/>
</dbReference>
<dbReference type="Proteomes" id="UP000717328">
    <property type="component" value="Unassembled WGS sequence"/>
</dbReference>
<dbReference type="InterPro" id="IPR008928">
    <property type="entry name" value="6-hairpin_glycosidase_sf"/>
</dbReference>
<accession>A0A9P7FU09</accession>
<dbReference type="PANTHER" id="PTHR34987:SF6">
    <property type="entry name" value="ALPHA-L-RHAMNOSIDASE SIX-HAIRPIN GLYCOSIDASE DOMAIN-CONTAINING PROTEIN"/>
    <property type="match status" value="1"/>
</dbReference>
<organism evidence="2 3">
    <name type="scientific">Sphagnurus paluster</name>
    <dbReference type="NCBI Taxonomy" id="117069"/>
    <lineage>
        <taxon>Eukaryota</taxon>
        <taxon>Fungi</taxon>
        <taxon>Dikarya</taxon>
        <taxon>Basidiomycota</taxon>
        <taxon>Agaricomycotina</taxon>
        <taxon>Agaricomycetes</taxon>
        <taxon>Agaricomycetidae</taxon>
        <taxon>Agaricales</taxon>
        <taxon>Tricholomatineae</taxon>
        <taxon>Lyophyllaceae</taxon>
        <taxon>Sphagnurus</taxon>
    </lineage>
</organism>
<dbReference type="PANTHER" id="PTHR34987">
    <property type="entry name" value="C, PUTATIVE (AFU_ORTHOLOGUE AFUA_3G02880)-RELATED"/>
    <property type="match status" value="1"/>
</dbReference>
<dbReference type="InterPro" id="IPR012341">
    <property type="entry name" value="6hp_glycosidase-like_sf"/>
</dbReference>
<gene>
    <name evidence="2" type="ORF">H0H81_005838</name>
</gene>
<dbReference type="Gene3D" id="2.60.420.10">
    <property type="entry name" value="Maltose phosphorylase, domain 3"/>
    <property type="match status" value="1"/>
</dbReference>
<dbReference type="AlphaFoldDB" id="A0A9P7FU09"/>
<keyword evidence="3" id="KW-1185">Reference proteome</keyword>
<dbReference type="GO" id="GO:0005975">
    <property type="term" value="P:carbohydrate metabolic process"/>
    <property type="evidence" value="ECO:0007669"/>
    <property type="project" value="InterPro"/>
</dbReference>
<evidence type="ECO:0000313" key="2">
    <source>
        <dbReference type="EMBL" id="KAG5637071.1"/>
    </source>
</evidence>
<reference evidence="2" key="1">
    <citation type="submission" date="2021-02" db="EMBL/GenBank/DDBJ databases">
        <authorList>
            <person name="Nieuwenhuis M."/>
            <person name="Van De Peppel L.J.J."/>
        </authorList>
    </citation>
    <scope>NUCLEOTIDE SEQUENCE</scope>
    <source>
        <strain evidence="2">D49</strain>
    </source>
</reference>
<dbReference type="OrthoDB" id="10036721at2759"/>
<dbReference type="SUPFAM" id="SSF48208">
    <property type="entry name" value="Six-hairpin glycosidases"/>
    <property type="match status" value="1"/>
</dbReference>
<feature type="domain" description="Alpha-L-rhamnosidase six-hairpin glycosidase" evidence="1">
    <location>
        <begin position="71"/>
        <end position="290"/>
    </location>
</feature>
<proteinExistence type="predicted"/>
<name>A0A9P7FU09_9AGAR</name>
<dbReference type="InterPro" id="IPR035396">
    <property type="entry name" value="Bac_rhamnosid6H"/>
</dbReference>
<evidence type="ECO:0000259" key="1">
    <source>
        <dbReference type="Pfam" id="PF17389"/>
    </source>
</evidence>
<dbReference type="Gene3D" id="1.50.10.10">
    <property type="match status" value="1"/>
</dbReference>
<dbReference type="GO" id="GO:0003824">
    <property type="term" value="F:catalytic activity"/>
    <property type="evidence" value="ECO:0007669"/>
    <property type="project" value="UniProtKB-ARBA"/>
</dbReference>
<reference evidence="2" key="2">
    <citation type="submission" date="2021-10" db="EMBL/GenBank/DDBJ databases">
        <title>Phylogenomics reveals ancestral predisposition of the termite-cultivated fungus Termitomyces towards a domesticated lifestyle.</title>
        <authorList>
            <person name="Auxier B."/>
            <person name="Grum-Grzhimaylo A."/>
            <person name="Cardenas M.E."/>
            <person name="Lodge J.D."/>
            <person name="Laessoe T."/>
            <person name="Pedersen O."/>
            <person name="Smith M.E."/>
            <person name="Kuyper T.W."/>
            <person name="Franco-Molano E.A."/>
            <person name="Baroni T.J."/>
            <person name="Aanen D.K."/>
        </authorList>
    </citation>
    <scope>NUCLEOTIDE SEQUENCE</scope>
    <source>
        <strain evidence="2">D49</strain>
    </source>
</reference>